<evidence type="ECO:0000256" key="1">
    <source>
        <dbReference type="SAM" id="MobiDB-lite"/>
    </source>
</evidence>
<feature type="region of interest" description="Disordered" evidence="1">
    <location>
        <begin position="52"/>
        <end position="151"/>
    </location>
</feature>
<dbReference type="AlphaFoldDB" id="A0A7E6EEY2"/>
<gene>
    <name evidence="3" type="primary">LOC118502189</name>
</gene>
<dbReference type="InParanoid" id="A0A7E6EEY2"/>
<accession>A0A7E6EEY2</accession>
<feature type="compositionally biased region" description="Low complexity" evidence="1">
    <location>
        <begin position="221"/>
        <end position="234"/>
    </location>
</feature>
<dbReference type="GeneID" id="118502189"/>
<keyword evidence="2" id="KW-1185">Reference proteome</keyword>
<organism evidence="2 3">
    <name type="scientific">Phyllostomus discolor</name>
    <name type="common">pale spear-nosed bat</name>
    <dbReference type="NCBI Taxonomy" id="89673"/>
    <lineage>
        <taxon>Eukaryota</taxon>
        <taxon>Metazoa</taxon>
        <taxon>Chordata</taxon>
        <taxon>Craniata</taxon>
        <taxon>Vertebrata</taxon>
        <taxon>Euteleostomi</taxon>
        <taxon>Mammalia</taxon>
        <taxon>Eutheria</taxon>
        <taxon>Laurasiatheria</taxon>
        <taxon>Chiroptera</taxon>
        <taxon>Yangochiroptera</taxon>
        <taxon>Phyllostomidae</taxon>
        <taxon>Phyllostominae</taxon>
        <taxon>Phyllostomus</taxon>
    </lineage>
</organism>
<evidence type="ECO:0000313" key="3">
    <source>
        <dbReference type="RefSeq" id="XP_035889522.1"/>
    </source>
</evidence>
<dbReference type="RefSeq" id="XP_035889522.1">
    <property type="nucleotide sequence ID" value="XM_036033629.1"/>
</dbReference>
<feature type="region of interest" description="Disordered" evidence="1">
    <location>
        <begin position="219"/>
        <end position="242"/>
    </location>
</feature>
<feature type="compositionally biased region" description="Basic and acidic residues" evidence="1">
    <location>
        <begin position="142"/>
        <end position="151"/>
    </location>
</feature>
<dbReference type="Proteomes" id="UP000504628">
    <property type="component" value="Chromosome 8"/>
</dbReference>
<reference evidence="3" key="1">
    <citation type="submission" date="2025-08" db="UniProtKB">
        <authorList>
            <consortium name="RefSeq"/>
        </authorList>
    </citation>
    <scope>IDENTIFICATION</scope>
    <source>
        <tissue evidence="3">Muscle</tissue>
    </source>
</reference>
<name>A0A7E6EEY2_9CHIR</name>
<proteinExistence type="predicted"/>
<sequence>MTSRPGRSLSLLLVPAWPVRIDFLLARTVPRHFPAVNTAPRTAGRCDVLDAPAGRSAPAPVPPRHRHAVTGRHARSLSPLRPPNRETLNKSVSAPEPCNARSSVSRAPRGKPCPGQGFSQGGVRGSHRARATWCSRSQHTRRAPEAGECKGRLDQDSRELGSRAVCPRSQSSCHSSLRIRWPRTLTSEELQADIFLPLFAEINLHLCRRVTVYHFSPCPAPRSRSPGSRGASGPVGHAASAE</sequence>
<evidence type="ECO:0000313" key="2">
    <source>
        <dbReference type="Proteomes" id="UP000504628"/>
    </source>
</evidence>
<dbReference type="KEGG" id="pdic:118502189"/>
<feature type="compositionally biased region" description="Basic residues" evidence="1">
    <location>
        <begin position="63"/>
        <end position="75"/>
    </location>
</feature>
<protein>
    <submittedName>
        <fullName evidence="3">Uncharacterized protein LOC118502189</fullName>
    </submittedName>
</protein>